<accession>A0ABS4IMP1</accession>
<dbReference type="Gene3D" id="2.60.40.3350">
    <property type="match status" value="1"/>
</dbReference>
<name>A0ABS4IMP1_9BACI</name>
<feature type="domain" description="BppU N-terminal" evidence="1">
    <location>
        <begin position="2"/>
        <end position="82"/>
    </location>
</feature>
<gene>
    <name evidence="2" type="ORF">J2Z83_003722</name>
</gene>
<comment type="caution">
    <text evidence="2">The sequence shown here is derived from an EMBL/GenBank/DDBJ whole genome shotgun (WGS) entry which is preliminary data.</text>
</comment>
<protein>
    <recommendedName>
        <fullName evidence="1">BppU N-terminal domain-containing protein</fullName>
    </recommendedName>
</protein>
<evidence type="ECO:0000259" key="1">
    <source>
        <dbReference type="Pfam" id="PF10651"/>
    </source>
</evidence>
<reference evidence="2 3" key="1">
    <citation type="submission" date="2021-03" db="EMBL/GenBank/DDBJ databases">
        <title>Genomic Encyclopedia of Type Strains, Phase IV (KMG-IV): sequencing the most valuable type-strain genomes for metagenomic binning, comparative biology and taxonomic classification.</title>
        <authorList>
            <person name="Goeker M."/>
        </authorList>
    </citation>
    <scope>NUCLEOTIDE SEQUENCE [LARGE SCALE GENOMIC DNA]</scope>
    <source>
        <strain evidence="2 3">DSM 25609</strain>
    </source>
</reference>
<dbReference type="RefSeq" id="WP_209464600.1">
    <property type="nucleotide sequence ID" value="NZ_CP110224.1"/>
</dbReference>
<evidence type="ECO:0000313" key="2">
    <source>
        <dbReference type="EMBL" id="MBP1971571.1"/>
    </source>
</evidence>
<sequence>MNQITLKRGDTGIGLRATLSNEAGNVDLTDANVLFFMGKHEIKAGIHDAEGGVVNVTFNRNHTSKTGIFRAEFEVTYSDGRVEAYPNDDYVQIRIMKDLGGN</sequence>
<keyword evidence="3" id="KW-1185">Reference proteome</keyword>
<dbReference type="InterPro" id="IPR018913">
    <property type="entry name" value="BppU_N"/>
</dbReference>
<proteinExistence type="predicted"/>
<evidence type="ECO:0000313" key="3">
    <source>
        <dbReference type="Proteomes" id="UP001519345"/>
    </source>
</evidence>
<dbReference type="Pfam" id="PF10651">
    <property type="entry name" value="BppU_N"/>
    <property type="match status" value="1"/>
</dbReference>
<dbReference type="EMBL" id="JAGGKX010000029">
    <property type="protein sequence ID" value="MBP1971571.1"/>
    <property type="molecule type" value="Genomic_DNA"/>
</dbReference>
<dbReference type="Proteomes" id="UP001519345">
    <property type="component" value="Unassembled WGS sequence"/>
</dbReference>
<organism evidence="2 3">
    <name type="scientific">Virgibacillus natechei</name>
    <dbReference type="NCBI Taxonomy" id="1216297"/>
    <lineage>
        <taxon>Bacteria</taxon>
        <taxon>Bacillati</taxon>
        <taxon>Bacillota</taxon>
        <taxon>Bacilli</taxon>
        <taxon>Bacillales</taxon>
        <taxon>Bacillaceae</taxon>
        <taxon>Virgibacillus</taxon>
    </lineage>
</organism>